<dbReference type="Pfam" id="PF00563">
    <property type="entry name" value="EAL"/>
    <property type="match status" value="1"/>
</dbReference>
<name>A0A6I7HL49_9HYPH</name>
<dbReference type="PANTHER" id="PTHR44757:SF2">
    <property type="entry name" value="BIOFILM ARCHITECTURE MAINTENANCE PROTEIN MBAA"/>
    <property type="match status" value="1"/>
</dbReference>
<dbReference type="SUPFAM" id="SSF141868">
    <property type="entry name" value="EAL domain-like"/>
    <property type="match status" value="1"/>
</dbReference>
<sequence>MDLPSHTPGWRRARTQSAGSFLLGSGMLACVIAAAGVLADQRYTTAHRTALEQHVRDGMQVIRFALQTEISADFATVRHLALEAAIDPDPAQLRTAAAILGRGKDHIRSFEYAANAAAPAETLYSRANAPVAAPATLPGSPEGGRLLRIGSGTFRLTVPVGQAGATGGGFVAMTLETRGLLQASGLLLPDGSMPEARPLPLADLQWSVRHVAPDAAPLDLGPVFATDAAPSVSRLDLPGGGAFEIVAAPQGGWNTSPENRITIRLAIFLAGAAIMIPAVVTGILFRDRNRYVAELKRREKKLLELSQRLSLAMDSADIGIWEVKLDGHVLLWDDRSAALHGRAPSFGDDEDRIGDWTASIHPEDRERIEAQAFAYSCIAVAETADMTYRVVLPDGTVRHLRSVGAHSVGEEGESRLIGVVLDVTADARMTQTLRDAKQTSDIKNAELELALDELSSREQELSELSHKFDLALASYNCGIWEADPVSATALWDERMHQLYGIPYSPRRLDQHGWLSCLHPDCRERVLAATNKALETATTINTLQQILLPNGEPRYVRSVGQLHVGKDGKEKIIGIAFDVTADALLAEELRAAKAEADARNIELELAKTRIEFNALHDPLTALANRRKLDEELDRLGRAGPASGTRFTILHLDLDRFKEINDTLGHAAGDAVLTHTAEILSRAVEKDDLVARIGGDEFVILITRPVTTEALCLLSERIIEEMGRPVDFEGFSCRCGVSIGIARSQGIGSDPRKVLINADIALYQAKEKGRNGYEFFSQALQANIVTRKRLADDILAGLERDEFTVWYQPQFDATTMRLTGAEALVRWNHPDQGILASGRFLRLAEELNVVARIDQLVLETALRDKMRWMAEGIDLPRISVNVSSRRLHDPALVDQLRGLSIRPGEVAFELVESIFLDDSDDPASANLADIKALGIDVEIDDFGTGHTSIVSLLRLKPKRLKIDRQLVMPILTSPQERALVRSIIEIARSLGVETIAEGVETPAHAELLRTLGCDELQGYAFAKPLPFADFARFAARRAGVTTALKA</sequence>
<dbReference type="InterPro" id="IPR000014">
    <property type="entry name" value="PAS"/>
</dbReference>
<dbReference type="SUPFAM" id="SSF55785">
    <property type="entry name" value="PYP-like sensor domain (PAS domain)"/>
    <property type="match status" value="2"/>
</dbReference>
<dbReference type="RefSeq" id="WP_245415640.1">
    <property type="nucleotide sequence ID" value="NZ_QPIX01000010.1"/>
</dbReference>
<dbReference type="Proteomes" id="UP000252582">
    <property type="component" value="Unassembled WGS sequence"/>
</dbReference>
<dbReference type="InterPro" id="IPR052155">
    <property type="entry name" value="Biofilm_reg_signaling"/>
</dbReference>
<feature type="transmembrane region" description="Helical" evidence="2">
    <location>
        <begin position="265"/>
        <end position="285"/>
    </location>
</feature>
<dbReference type="InterPro" id="IPR043128">
    <property type="entry name" value="Rev_trsase/Diguanyl_cyclase"/>
</dbReference>
<dbReference type="InterPro" id="IPR029787">
    <property type="entry name" value="Nucleotide_cyclase"/>
</dbReference>
<dbReference type="Pfam" id="PF08447">
    <property type="entry name" value="PAS_3"/>
    <property type="match status" value="2"/>
</dbReference>
<dbReference type="EMBL" id="QPIX01000010">
    <property type="protein sequence ID" value="RCW21462.1"/>
    <property type="molecule type" value="Genomic_DNA"/>
</dbReference>
<dbReference type="Gene3D" id="2.10.70.100">
    <property type="match status" value="1"/>
</dbReference>
<keyword evidence="1" id="KW-0175">Coiled coil</keyword>
<dbReference type="AlphaFoldDB" id="A0A6I7HL49"/>
<evidence type="ECO:0000256" key="1">
    <source>
        <dbReference type="SAM" id="Coils"/>
    </source>
</evidence>
<keyword evidence="2" id="KW-0812">Transmembrane</keyword>
<reference evidence="5 6" key="1">
    <citation type="submission" date="2018-07" db="EMBL/GenBank/DDBJ databases">
        <title>Genomic Encyclopedia of Type Strains, Phase IV (KMG-IV): sequencing the most valuable type-strain genomes for metagenomic binning, comparative biology and taxonomic classification.</title>
        <authorList>
            <person name="Goeker M."/>
        </authorList>
    </citation>
    <scope>NUCLEOTIDE SEQUENCE [LARGE SCALE GENOMIC DNA]</scope>
    <source>
        <strain evidence="5 6">DSM 25528</strain>
    </source>
</reference>
<dbReference type="SMART" id="SM00267">
    <property type="entry name" value="GGDEF"/>
    <property type="match status" value="1"/>
</dbReference>
<proteinExistence type="predicted"/>
<feature type="coiled-coil region" evidence="1">
    <location>
        <begin position="583"/>
        <end position="610"/>
    </location>
</feature>
<dbReference type="CDD" id="cd01948">
    <property type="entry name" value="EAL"/>
    <property type="match status" value="1"/>
</dbReference>
<dbReference type="Gene3D" id="3.30.70.270">
    <property type="match status" value="1"/>
</dbReference>
<dbReference type="InterPro" id="IPR000160">
    <property type="entry name" value="GGDEF_dom"/>
</dbReference>
<dbReference type="NCBIfam" id="TIGR00254">
    <property type="entry name" value="GGDEF"/>
    <property type="match status" value="1"/>
</dbReference>
<dbReference type="SMART" id="SM00091">
    <property type="entry name" value="PAS"/>
    <property type="match status" value="2"/>
</dbReference>
<dbReference type="SUPFAM" id="SSF55073">
    <property type="entry name" value="Nucleotide cyclase"/>
    <property type="match status" value="1"/>
</dbReference>
<organism evidence="5 6">
    <name type="scientific">Ciceribacter lividus</name>
    <dbReference type="NCBI Taxonomy" id="1197950"/>
    <lineage>
        <taxon>Bacteria</taxon>
        <taxon>Pseudomonadati</taxon>
        <taxon>Pseudomonadota</taxon>
        <taxon>Alphaproteobacteria</taxon>
        <taxon>Hyphomicrobiales</taxon>
        <taxon>Rhizobiaceae</taxon>
        <taxon>Ciceribacter</taxon>
    </lineage>
</organism>
<dbReference type="PROSITE" id="PS50883">
    <property type="entry name" value="EAL"/>
    <property type="match status" value="1"/>
</dbReference>
<dbReference type="InterPro" id="IPR035919">
    <property type="entry name" value="EAL_sf"/>
</dbReference>
<dbReference type="InterPro" id="IPR035965">
    <property type="entry name" value="PAS-like_dom_sf"/>
</dbReference>
<gene>
    <name evidence="5" type="ORF">DFR48_11049</name>
</gene>
<evidence type="ECO:0000313" key="6">
    <source>
        <dbReference type="Proteomes" id="UP000252582"/>
    </source>
</evidence>
<keyword evidence="2" id="KW-1133">Transmembrane helix</keyword>
<feature type="transmembrane region" description="Helical" evidence="2">
    <location>
        <begin position="20"/>
        <end position="39"/>
    </location>
</feature>
<dbReference type="InterPro" id="IPR013655">
    <property type="entry name" value="PAS_fold_3"/>
</dbReference>
<dbReference type="SMART" id="SM00052">
    <property type="entry name" value="EAL"/>
    <property type="match status" value="1"/>
</dbReference>
<dbReference type="CDD" id="cd01949">
    <property type="entry name" value="GGDEF"/>
    <property type="match status" value="1"/>
</dbReference>
<accession>A0A6I7HL49</accession>
<evidence type="ECO:0000259" key="4">
    <source>
        <dbReference type="PROSITE" id="PS50887"/>
    </source>
</evidence>
<evidence type="ECO:0000313" key="5">
    <source>
        <dbReference type="EMBL" id="RCW21462.1"/>
    </source>
</evidence>
<dbReference type="PROSITE" id="PS50887">
    <property type="entry name" value="GGDEF"/>
    <property type="match status" value="1"/>
</dbReference>
<dbReference type="CDD" id="cd00130">
    <property type="entry name" value="PAS"/>
    <property type="match status" value="2"/>
</dbReference>
<dbReference type="Pfam" id="PF00990">
    <property type="entry name" value="GGDEF"/>
    <property type="match status" value="1"/>
</dbReference>
<dbReference type="Gene3D" id="3.30.450.20">
    <property type="entry name" value="PAS domain"/>
    <property type="match status" value="2"/>
</dbReference>
<evidence type="ECO:0000259" key="3">
    <source>
        <dbReference type="PROSITE" id="PS50883"/>
    </source>
</evidence>
<feature type="domain" description="EAL" evidence="3">
    <location>
        <begin position="785"/>
        <end position="1036"/>
    </location>
</feature>
<dbReference type="Gene3D" id="3.20.20.450">
    <property type="entry name" value="EAL domain"/>
    <property type="match status" value="1"/>
</dbReference>
<evidence type="ECO:0000256" key="2">
    <source>
        <dbReference type="SAM" id="Phobius"/>
    </source>
</evidence>
<dbReference type="PANTHER" id="PTHR44757">
    <property type="entry name" value="DIGUANYLATE CYCLASE DGCP"/>
    <property type="match status" value="1"/>
</dbReference>
<keyword evidence="6" id="KW-1185">Reference proteome</keyword>
<comment type="caution">
    <text evidence="5">The sequence shown here is derived from an EMBL/GenBank/DDBJ whole genome shotgun (WGS) entry which is preliminary data.</text>
</comment>
<keyword evidence="2" id="KW-0472">Membrane</keyword>
<dbReference type="InterPro" id="IPR001633">
    <property type="entry name" value="EAL_dom"/>
</dbReference>
<feature type="domain" description="GGDEF" evidence="4">
    <location>
        <begin position="643"/>
        <end position="776"/>
    </location>
</feature>
<protein>
    <submittedName>
        <fullName evidence="5">Diguanylate cyclase (GGDEF)-like protein</fullName>
    </submittedName>
</protein>